<dbReference type="EMBL" id="DS469513">
    <property type="protein sequence ID" value="EDO48518.1"/>
    <property type="molecule type" value="Genomic_DNA"/>
</dbReference>
<dbReference type="InParanoid" id="A7RJ54"/>
<dbReference type="GO" id="GO:0043226">
    <property type="term" value="C:organelle"/>
    <property type="evidence" value="ECO:0007669"/>
    <property type="project" value="UniProtKB-ARBA"/>
</dbReference>
<dbReference type="Proteomes" id="UP000001593">
    <property type="component" value="Unassembled WGS sequence"/>
</dbReference>
<evidence type="ECO:0000259" key="3">
    <source>
        <dbReference type="PROSITE" id="PS50222"/>
    </source>
</evidence>
<dbReference type="InterPro" id="IPR002048">
    <property type="entry name" value="EF_hand_dom"/>
</dbReference>
<dbReference type="FunFam" id="1.10.238.10:FF:000178">
    <property type="entry name" value="Calmodulin-2 A"/>
    <property type="match status" value="1"/>
</dbReference>
<accession>A7RJ54</accession>
<keyword evidence="2" id="KW-0106">Calcium</keyword>
<feature type="domain" description="EF-hand" evidence="3">
    <location>
        <begin position="69"/>
        <end position="104"/>
    </location>
</feature>
<reference evidence="4 5" key="1">
    <citation type="journal article" date="2007" name="Science">
        <title>Sea anemone genome reveals ancestral eumetazoan gene repertoire and genomic organization.</title>
        <authorList>
            <person name="Putnam N.H."/>
            <person name="Srivastava M."/>
            <person name="Hellsten U."/>
            <person name="Dirks B."/>
            <person name="Chapman J."/>
            <person name="Salamov A."/>
            <person name="Terry A."/>
            <person name="Shapiro H."/>
            <person name="Lindquist E."/>
            <person name="Kapitonov V.V."/>
            <person name="Jurka J."/>
            <person name="Genikhovich G."/>
            <person name="Grigoriev I.V."/>
            <person name="Lucas S.M."/>
            <person name="Steele R.E."/>
            <person name="Finnerty J.R."/>
            <person name="Technau U."/>
            <person name="Martindale M.Q."/>
            <person name="Rokhsar D.S."/>
        </authorList>
    </citation>
    <scope>NUCLEOTIDE SEQUENCE [LARGE SCALE GENOMIC DNA]</scope>
    <source>
        <strain evidence="5">CH2 X CH6</strain>
    </source>
</reference>
<proteinExistence type="predicted"/>
<dbReference type="AlphaFoldDB" id="A7RJ54"/>
<organism evidence="4 5">
    <name type="scientific">Nematostella vectensis</name>
    <name type="common">Starlet sea anemone</name>
    <dbReference type="NCBI Taxonomy" id="45351"/>
    <lineage>
        <taxon>Eukaryota</taxon>
        <taxon>Metazoa</taxon>
        <taxon>Cnidaria</taxon>
        <taxon>Anthozoa</taxon>
        <taxon>Hexacorallia</taxon>
        <taxon>Actiniaria</taxon>
        <taxon>Edwardsiidae</taxon>
        <taxon>Nematostella</taxon>
    </lineage>
</organism>
<dbReference type="SMART" id="SM00054">
    <property type="entry name" value="EFh"/>
    <property type="match status" value="3"/>
</dbReference>
<dbReference type="PhylomeDB" id="A7RJ54"/>
<dbReference type="InterPro" id="IPR011992">
    <property type="entry name" value="EF-hand-dom_pair"/>
</dbReference>
<dbReference type="PANTHER" id="PTHR23050">
    <property type="entry name" value="CALCIUM BINDING PROTEIN"/>
    <property type="match status" value="1"/>
</dbReference>
<dbReference type="PROSITE" id="PS50222">
    <property type="entry name" value="EF_HAND_2"/>
    <property type="match status" value="1"/>
</dbReference>
<evidence type="ECO:0000313" key="5">
    <source>
        <dbReference type="Proteomes" id="UP000001593"/>
    </source>
</evidence>
<dbReference type="InterPro" id="IPR050145">
    <property type="entry name" value="Centrin_CML-like"/>
</dbReference>
<evidence type="ECO:0000256" key="2">
    <source>
        <dbReference type="ARBA" id="ARBA00022837"/>
    </source>
</evidence>
<dbReference type="KEGG" id="nve:5520867"/>
<keyword evidence="1" id="KW-0677">Repeat</keyword>
<dbReference type="eggNOG" id="KOG0027">
    <property type="taxonomic scope" value="Eukaryota"/>
</dbReference>
<dbReference type="SUPFAM" id="SSF47473">
    <property type="entry name" value="EF-hand"/>
    <property type="match status" value="1"/>
</dbReference>
<evidence type="ECO:0000313" key="4">
    <source>
        <dbReference type="EMBL" id="EDO48518.1"/>
    </source>
</evidence>
<evidence type="ECO:0000256" key="1">
    <source>
        <dbReference type="ARBA" id="ARBA00022737"/>
    </source>
</evidence>
<gene>
    <name evidence="4" type="ORF">NEMVEDRAFT_v1g197880</name>
</gene>
<dbReference type="Gene3D" id="1.10.238.10">
    <property type="entry name" value="EF-hand"/>
    <property type="match status" value="1"/>
</dbReference>
<dbReference type="STRING" id="45351.A7RJ54"/>
<dbReference type="GO" id="GO:0005509">
    <property type="term" value="F:calcium ion binding"/>
    <property type="evidence" value="ECO:0007669"/>
    <property type="project" value="InterPro"/>
</dbReference>
<dbReference type="Pfam" id="PF13499">
    <property type="entry name" value="EF-hand_7"/>
    <property type="match status" value="1"/>
</dbReference>
<protein>
    <recommendedName>
        <fullName evidence="3">EF-hand domain-containing protein</fullName>
    </recommendedName>
</protein>
<name>A7RJ54_NEMVE</name>
<sequence length="147" mass="16804">MPLNYTAGTTSEELSTCAVKIWTCNAHARINPGEQELQDITNEIDYGKGGGTIDFEDFVKMMEDQKKPSEEEEIRTAFDVFDSDHKEFIESGDIRGALHRVNTIPPRELEEMLVDLDLVRDRKFTFEEFKKLVTTSDDKPKRSATLV</sequence>
<dbReference type="HOGENOM" id="CLU_1770274_0_0_1"/>
<keyword evidence="5" id="KW-1185">Reference proteome</keyword>